<feature type="chain" id="PRO_5011718207" evidence="1">
    <location>
        <begin position="42"/>
        <end position="389"/>
    </location>
</feature>
<dbReference type="EMBL" id="FNAB01000010">
    <property type="protein sequence ID" value="SDE10543.1"/>
    <property type="molecule type" value="Genomic_DNA"/>
</dbReference>
<name>A0A1G7A785_9NOCA</name>
<dbReference type="Pfam" id="PF03583">
    <property type="entry name" value="LIP"/>
    <property type="match status" value="1"/>
</dbReference>
<dbReference type="GO" id="GO:0004806">
    <property type="term" value="F:triacylglycerol lipase activity"/>
    <property type="evidence" value="ECO:0007669"/>
    <property type="project" value="InterPro"/>
</dbReference>
<accession>A0A1G7A785</accession>
<dbReference type="RefSeq" id="WP_072844909.1">
    <property type="nucleotide sequence ID" value="NZ_FNAB01000010.1"/>
</dbReference>
<dbReference type="Proteomes" id="UP000199417">
    <property type="component" value="Unassembled WGS sequence"/>
</dbReference>
<dbReference type="PANTHER" id="PTHR34853:SF1">
    <property type="entry name" value="LIPASE 5"/>
    <property type="match status" value="1"/>
</dbReference>
<dbReference type="SUPFAM" id="SSF53474">
    <property type="entry name" value="alpha/beta-Hydrolases"/>
    <property type="match status" value="1"/>
</dbReference>
<reference evidence="2 3" key="1">
    <citation type="submission" date="2016-10" db="EMBL/GenBank/DDBJ databases">
        <authorList>
            <person name="de Groot N.N."/>
        </authorList>
    </citation>
    <scope>NUCLEOTIDE SEQUENCE [LARGE SCALE GENOMIC DNA]</scope>
    <source>
        <strain evidence="2 3">JCM 11308</strain>
    </source>
</reference>
<gene>
    <name evidence="2" type="ORF">SAMN05444580_11069</name>
</gene>
<evidence type="ECO:0000256" key="1">
    <source>
        <dbReference type="SAM" id="SignalP"/>
    </source>
</evidence>
<dbReference type="InterPro" id="IPR029058">
    <property type="entry name" value="AB_hydrolase_fold"/>
</dbReference>
<keyword evidence="3" id="KW-1185">Reference proteome</keyword>
<dbReference type="AlphaFoldDB" id="A0A1G7A785"/>
<sequence>MTVAQTPTKRPTTETTRFRRLGIVTAAVAVLALTAPAAVSAAPAPAGAPGTVVSVETLPADAQLVGAHDSERLTYWTEGPTGGPALSTGAVYVPDGPSPAGGWPVVSWAHGTTGVADACAPSHGEISDFARTYLGTWLAQGFAVVASDFVGLGTDGTHAYLHGRSEGRAVIDMVRAARAVTPELSPTWVAVGHSQGGHAAMFAAHEATRYAPELDYRGAVATGTPANLEDLFPLGGPGFPNLGLSGLPAFAAYVVDGLRVARPDIRVDDYLTPVGAGLVRRSEQLCFTELLAEAGDVGVGEMLSRPLGDDTFRTAIREYLSVPTTGYDRPLFVGHGLPDTTVPYPLGAKLAADLALNGQNVTFRTYPGTHRVSALESLPDVTAFVRALI</sequence>
<organism evidence="2 3">
    <name type="scientific">Rhodococcus tukisamuensis</name>
    <dbReference type="NCBI Taxonomy" id="168276"/>
    <lineage>
        <taxon>Bacteria</taxon>
        <taxon>Bacillati</taxon>
        <taxon>Actinomycetota</taxon>
        <taxon>Actinomycetes</taxon>
        <taxon>Mycobacteriales</taxon>
        <taxon>Nocardiaceae</taxon>
        <taxon>Rhodococcus</taxon>
    </lineage>
</organism>
<dbReference type="Gene3D" id="3.40.50.1820">
    <property type="entry name" value="alpha/beta hydrolase"/>
    <property type="match status" value="2"/>
</dbReference>
<dbReference type="PANTHER" id="PTHR34853">
    <property type="match status" value="1"/>
</dbReference>
<dbReference type="InterPro" id="IPR005152">
    <property type="entry name" value="Lipase_secreted"/>
</dbReference>
<feature type="signal peptide" evidence="1">
    <location>
        <begin position="1"/>
        <end position="41"/>
    </location>
</feature>
<proteinExistence type="predicted"/>
<protein>
    <submittedName>
        <fullName evidence="2">Secretory lipase</fullName>
    </submittedName>
</protein>
<dbReference type="PIRSF" id="PIRSF029171">
    <property type="entry name" value="Esterase_LipA"/>
    <property type="match status" value="1"/>
</dbReference>
<keyword evidence="1" id="KW-0732">Signal</keyword>
<dbReference type="STRING" id="168276.SAMN05444580_11069"/>
<dbReference type="GO" id="GO:0016042">
    <property type="term" value="P:lipid catabolic process"/>
    <property type="evidence" value="ECO:0007669"/>
    <property type="project" value="InterPro"/>
</dbReference>
<evidence type="ECO:0000313" key="2">
    <source>
        <dbReference type="EMBL" id="SDE10543.1"/>
    </source>
</evidence>
<evidence type="ECO:0000313" key="3">
    <source>
        <dbReference type="Proteomes" id="UP000199417"/>
    </source>
</evidence>